<gene>
    <name evidence="2" type="ORF">AB0K95_07085</name>
</gene>
<evidence type="ECO:0000256" key="1">
    <source>
        <dbReference type="SAM" id="MobiDB-lite"/>
    </source>
</evidence>
<feature type="compositionally biased region" description="Polar residues" evidence="1">
    <location>
        <begin position="48"/>
        <end position="65"/>
    </location>
</feature>
<sequence length="91" mass="9631">MSAAVIAGDAEALAVARGLADEFRKGAAEPDAGSRTRSWSGCPRPGRSASQCPPSSAARTWTRTPSRARRKVQHIGRQVLSGTRPPRHGLL</sequence>
<dbReference type="RefSeq" id="WP_364019402.1">
    <property type="nucleotide sequence ID" value="NZ_JBFATD010000002.1"/>
</dbReference>
<protein>
    <submittedName>
        <fullName evidence="2">Uncharacterized protein</fullName>
    </submittedName>
</protein>
<dbReference type="EMBL" id="JBFATE010000002">
    <property type="protein sequence ID" value="MEV5245033.1"/>
    <property type="molecule type" value="Genomic_DNA"/>
</dbReference>
<organism evidence="2 3">
    <name type="scientific">Streptomyces werraensis</name>
    <dbReference type="NCBI Taxonomy" id="68284"/>
    <lineage>
        <taxon>Bacteria</taxon>
        <taxon>Bacillati</taxon>
        <taxon>Actinomycetota</taxon>
        <taxon>Actinomycetes</taxon>
        <taxon>Kitasatosporales</taxon>
        <taxon>Streptomycetaceae</taxon>
        <taxon>Streptomyces</taxon>
    </lineage>
</organism>
<feature type="compositionally biased region" description="Basic and acidic residues" evidence="1">
    <location>
        <begin position="25"/>
        <end position="34"/>
    </location>
</feature>
<evidence type="ECO:0000313" key="2">
    <source>
        <dbReference type="EMBL" id="MEV5245033.1"/>
    </source>
</evidence>
<proteinExistence type="predicted"/>
<comment type="caution">
    <text evidence="2">The sequence shown here is derived from an EMBL/GenBank/DDBJ whole genome shotgun (WGS) entry which is preliminary data.</text>
</comment>
<keyword evidence="3" id="KW-1185">Reference proteome</keyword>
<dbReference type="Proteomes" id="UP001552527">
    <property type="component" value="Unassembled WGS sequence"/>
</dbReference>
<accession>A0ABV3JA46</accession>
<name>A0ABV3JA46_9ACTN</name>
<evidence type="ECO:0000313" key="3">
    <source>
        <dbReference type="Proteomes" id="UP001552527"/>
    </source>
</evidence>
<feature type="region of interest" description="Disordered" evidence="1">
    <location>
        <begin position="25"/>
        <end position="91"/>
    </location>
</feature>
<reference evidence="2 3" key="1">
    <citation type="submission" date="2024-06" db="EMBL/GenBank/DDBJ databases">
        <title>The Natural Products Discovery Center: Release of the First 8490 Sequenced Strains for Exploring Actinobacteria Biosynthetic Diversity.</title>
        <authorList>
            <person name="Kalkreuter E."/>
            <person name="Kautsar S.A."/>
            <person name="Yang D."/>
            <person name="Bader C.D."/>
            <person name="Teijaro C.N."/>
            <person name="Fluegel L."/>
            <person name="Davis C.M."/>
            <person name="Simpson J.R."/>
            <person name="Lauterbach L."/>
            <person name="Steele A.D."/>
            <person name="Gui C."/>
            <person name="Meng S."/>
            <person name="Li G."/>
            <person name="Viehrig K."/>
            <person name="Ye F."/>
            <person name="Su P."/>
            <person name="Kiefer A.F."/>
            <person name="Nichols A."/>
            <person name="Cepeda A.J."/>
            <person name="Yan W."/>
            <person name="Fan B."/>
            <person name="Jiang Y."/>
            <person name="Adhikari A."/>
            <person name="Zheng C.-J."/>
            <person name="Schuster L."/>
            <person name="Cowan T.M."/>
            <person name="Smanski M.J."/>
            <person name="Chevrette M.G."/>
            <person name="De Carvalho L.P.S."/>
            <person name="Shen B."/>
        </authorList>
    </citation>
    <scope>NUCLEOTIDE SEQUENCE [LARGE SCALE GENOMIC DNA]</scope>
    <source>
        <strain evidence="2 3">NPDC052768</strain>
    </source>
</reference>